<feature type="transmembrane region" description="Helical" evidence="6">
    <location>
        <begin position="311"/>
        <end position="329"/>
    </location>
</feature>
<evidence type="ECO:0000256" key="1">
    <source>
        <dbReference type="ARBA" id="ARBA00004141"/>
    </source>
</evidence>
<feature type="transmembrane region" description="Helical" evidence="6">
    <location>
        <begin position="335"/>
        <end position="358"/>
    </location>
</feature>
<evidence type="ECO:0000256" key="4">
    <source>
        <dbReference type="ARBA" id="ARBA00022989"/>
    </source>
</evidence>
<evidence type="ECO:0000256" key="6">
    <source>
        <dbReference type="SAM" id="Phobius"/>
    </source>
</evidence>
<dbReference type="GO" id="GO:0005886">
    <property type="term" value="C:plasma membrane"/>
    <property type="evidence" value="ECO:0007669"/>
    <property type="project" value="TreeGrafter"/>
</dbReference>
<gene>
    <name evidence="7" type="ORF">GALL_404490</name>
</gene>
<dbReference type="PANTHER" id="PTHR30569">
    <property type="entry name" value="CYTOSINE TRANSPORTER CODB"/>
    <property type="match status" value="1"/>
</dbReference>
<evidence type="ECO:0000256" key="5">
    <source>
        <dbReference type="ARBA" id="ARBA00023136"/>
    </source>
</evidence>
<keyword evidence="5 6" id="KW-0472">Membrane</keyword>
<feature type="transmembrane region" description="Helical" evidence="6">
    <location>
        <begin position="27"/>
        <end position="47"/>
    </location>
</feature>
<dbReference type="GO" id="GO:0015209">
    <property type="term" value="F:cytosine transmembrane transporter activity"/>
    <property type="evidence" value="ECO:0007669"/>
    <property type="project" value="InterPro"/>
</dbReference>
<feature type="transmembrane region" description="Helical" evidence="6">
    <location>
        <begin position="262"/>
        <end position="283"/>
    </location>
</feature>
<dbReference type="InterPro" id="IPR001248">
    <property type="entry name" value="Pur-cyt_permease"/>
</dbReference>
<accession>A0A1J5Q3H2</accession>
<dbReference type="EMBL" id="MLJW01001520">
    <property type="protein sequence ID" value="OIQ77858.1"/>
    <property type="molecule type" value="Genomic_DNA"/>
</dbReference>
<comment type="caution">
    <text evidence="7">The sequence shown here is derived from an EMBL/GenBank/DDBJ whole genome shotgun (WGS) entry which is preliminary data.</text>
</comment>
<proteinExistence type="inferred from homology"/>
<evidence type="ECO:0000256" key="3">
    <source>
        <dbReference type="ARBA" id="ARBA00022692"/>
    </source>
</evidence>
<feature type="transmembrane region" description="Helical" evidence="6">
    <location>
        <begin position="193"/>
        <end position="214"/>
    </location>
</feature>
<feature type="transmembrane region" description="Helical" evidence="6">
    <location>
        <begin position="164"/>
        <end position="181"/>
    </location>
</feature>
<comment type="subcellular location">
    <subcellularLocation>
        <location evidence="1">Membrane</location>
        <topology evidence="1">Multi-pass membrane protein</topology>
    </subcellularLocation>
</comment>
<feature type="transmembrane region" description="Helical" evidence="6">
    <location>
        <begin position="226"/>
        <end position="250"/>
    </location>
</feature>
<dbReference type="PANTHER" id="PTHR30569:SF0">
    <property type="entry name" value="CYTOSINE PERMEASE"/>
    <property type="match status" value="1"/>
</dbReference>
<keyword evidence="4 6" id="KW-1133">Transmembrane helix</keyword>
<evidence type="ECO:0000256" key="2">
    <source>
        <dbReference type="ARBA" id="ARBA00008974"/>
    </source>
</evidence>
<feature type="transmembrane region" description="Helical" evidence="6">
    <location>
        <begin position="130"/>
        <end position="152"/>
    </location>
</feature>
<protein>
    <submittedName>
        <fullName evidence="7">Cytosine permease</fullName>
    </submittedName>
</protein>
<dbReference type="Gene3D" id="1.10.4160.10">
    <property type="entry name" value="Hydantoin permease"/>
    <property type="match status" value="1"/>
</dbReference>
<sequence length="440" mass="46588">MTLEAQREVGKNLSYDAPKVLSLLDQVSLWGSLGITLTIPAAAVFVLRPYGAPALSFAAALVAVLVGVGAGSIVLGGASHIGAKTGVPSMVLLRGLFGNRGSSIPTIFNLLQCFGWTAVEVLVISNAARAVVGGPLALWTIGAGALATLMAFRPLGSVRILRRYALAGAIAATAYLMFAVARHGIHLGHGSWSGFWLAVDVAIALPISWAPLAADYSRHSRSPRSAFVGTVVGFFLGAGSYFVLGLLALVTIVASKQQGDPYAFSQALLVLPLGIVALLILIVDEMDEAFANVYSTVASIQNLRPLWDRRVLALFVGVVSTGIALSLDVVGYESFLFAIGAIFVPLFAVVLVDWFIVSRGKWDLSQNAKLRKWTVIPWAVGFVVYQLINPGSAPLWSKLWINIDSAIHFTAAPWMSASIFSFLSAALLTMVIGPLVGKNK</sequence>
<dbReference type="Pfam" id="PF02133">
    <property type="entry name" value="Transp_cyt_pur"/>
    <property type="match status" value="1"/>
</dbReference>
<keyword evidence="3 6" id="KW-0812">Transmembrane</keyword>
<reference evidence="7" key="1">
    <citation type="submission" date="2016-10" db="EMBL/GenBank/DDBJ databases">
        <title>Sequence of Gallionella enrichment culture.</title>
        <authorList>
            <person name="Poehlein A."/>
            <person name="Muehling M."/>
            <person name="Daniel R."/>
        </authorList>
    </citation>
    <scope>NUCLEOTIDE SEQUENCE</scope>
</reference>
<name>A0A1J5Q3H2_9ZZZZ</name>
<feature type="transmembrane region" description="Helical" evidence="6">
    <location>
        <begin position="54"/>
        <end position="75"/>
    </location>
</feature>
<organism evidence="7">
    <name type="scientific">mine drainage metagenome</name>
    <dbReference type="NCBI Taxonomy" id="410659"/>
    <lineage>
        <taxon>unclassified sequences</taxon>
        <taxon>metagenomes</taxon>
        <taxon>ecological metagenomes</taxon>
    </lineage>
</organism>
<comment type="similarity">
    <text evidence="2">Belongs to the purine-cytosine permease (2.A.39) family.</text>
</comment>
<dbReference type="InterPro" id="IPR030191">
    <property type="entry name" value="CodB"/>
</dbReference>
<evidence type="ECO:0000313" key="7">
    <source>
        <dbReference type="EMBL" id="OIQ77858.1"/>
    </source>
</evidence>
<dbReference type="AlphaFoldDB" id="A0A1J5Q3H2"/>
<feature type="transmembrane region" description="Helical" evidence="6">
    <location>
        <begin position="414"/>
        <end position="436"/>
    </location>
</feature>